<dbReference type="GO" id="GO:0005737">
    <property type="term" value="C:cytoplasm"/>
    <property type="evidence" value="ECO:0007669"/>
    <property type="project" value="InterPro"/>
</dbReference>
<protein>
    <recommendedName>
        <fullName evidence="3">BAR domain-containing protein</fullName>
    </recommendedName>
</protein>
<keyword evidence="1" id="KW-0175">Coiled coil</keyword>
<accession>A0A498SK44</accession>
<reference evidence="4 5" key="1">
    <citation type="submission" date="2018-08" db="EMBL/GenBank/DDBJ databases">
        <authorList>
            <person name="Laetsch R D."/>
            <person name="Stevens L."/>
            <person name="Kumar S."/>
            <person name="Blaxter L. M."/>
        </authorList>
    </citation>
    <scope>NUCLEOTIDE SEQUENCE [LARGE SCALE GENOMIC DNA]</scope>
</reference>
<keyword evidence="5" id="KW-1185">Reference proteome</keyword>
<evidence type="ECO:0000256" key="1">
    <source>
        <dbReference type="SAM" id="Coils"/>
    </source>
</evidence>
<feature type="compositionally biased region" description="Polar residues" evidence="2">
    <location>
        <begin position="1"/>
        <end position="11"/>
    </location>
</feature>
<dbReference type="Pfam" id="PF03114">
    <property type="entry name" value="BAR"/>
    <property type="match status" value="1"/>
</dbReference>
<sequence>MNESETSSSVGNDELEKRKKRGPVGERMGIVEQTRLAPEFVADIEKYYKYQEDVDKLVDRLEIVLQNNETILRLGNIECGEKADPYEIFAQNIDAFRSFHKENAQAPLIEVEAVVKRLAVMNREMQAKGRRSIRKMRRFVAQEQLAMINAQKKLMQARDAMDSARHELKQARTTEMVEEKGKFYARMVSEFDQQAARVAAFPEHLPNDKEEHQKELFDAYKIDRYHHWSDQYMMDIRSIMSRFDNIIAKKGLKKEDGEALFICSRMLRYV</sequence>
<dbReference type="OrthoDB" id="5793263at2759"/>
<dbReference type="InterPro" id="IPR004148">
    <property type="entry name" value="BAR_dom"/>
</dbReference>
<name>A0A498SK44_ACAVI</name>
<feature type="domain" description="BAR" evidence="3">
    <location>
        <begin position="24"/>
        <end position="236"/>
    </location>
</feature>
<dbReference type="EMBL" id="UPTC01001850">
    <property type="protein sequence ID" value="VBB32663.1"/>
    <property type="molecule type" value="Genomic_DNA"/>
</dbReference>
<gene>
    <name evidence="4" type="ORF">NAV_LOCUS7454</name>
</gene>
<evidence type="ECO:0000313" key="4">
    <source>
        <dbReference type="EMBL" id="VBB32663.1"/>
    </source>
</evidence>
<proteinExistence type="predicted"/>
<dbReference type="AlphaFoldDB" id="A0A498SK44"/>
<dbReference type="Proteomes" id="UP000276991">
    <property type="component" value="Unassembled WGS sequence"/>
</dbReference>
<evidence type="ECO:0000259" key="3">
    <source>
        <dbReference type="Pfam" id="PF03114"/>
    </source>
</evidence>
<dbReference type="Gene3D" id="1.20.1270.60">
    <property type="entry name" value="Arfaptin homology (AH) domain/BAR domain"/>
    <property type="match status" value="1"/>
</dbReference>
<evidence type="ECO:0000256" key="2">
    <source>
        <dbReference type="SAM" id="MobiDB-lite"/>
    </source>
</evidence>
<feature type="region of interest" description="Disordered" evidence="2">
    <location>
        <begin position="1"/>
        <end position="23"/>
    </location>
</feature>
<evidence type="ECO:0000313" key="5">
    <source>
        <dbReference type="Proteomes" id="UP000276991"/>
    </source>
</evidence>
<organism evidence="4 5">
    <name type="scientific">Acanthocheilonema viteae</name>
    <name type="common">Filarial nematode worm</name>
    <name type="synonym">Dipetalonema viteae</name>
    <dbReference type="NCBI Taxonomy" id="6277"/>
    <lineage>
        <taxon>Eukaryota</taxon>
        <taxon>Metazoa</taxon>
        <taxon>Ecdysozoa</taxon>
        <taxon>Nematoda</taxon>
        <taxon>Chromadorea</taxon>
        <taxon>Rhabditida</taxon>
        <taxon>Spirurina</taxon>
        <taxon>Spiruromorpha</taxon>
        <taxon>Filarioidea</taxon>
        <taxon>Onchocercidae</taxon>
        <taxon>Acanthocheilonema</taxon>
    </lineage>
</organism>
<feature type="coiled-coil region" evidence="1">
    <location>
        <begin position="147"/>
        <end position="174"/>
    </location>
</feature>
<dbReference type="InterPro" id="IPR027267">
    <property type="entry name" value="AH/BAR_dom_sf"/>
</dbReference>